<name>A0ABM9A495_9VIBR</name>
<evidence type="ECO:0000313" key="8">
    <source>
        <dbReference type="Proteomes" id="UP000838748"/>
    </source>
</evidence>
<proteinExistence type="inferred from homology"/>
<comment type="caution">
    <text evidence="7">The sequence shown here is derived from an EMBL/GenBank/DDBJ whole genome shotgun (WGS) entry which is preliminary data.</text>
</comment>
<dbReference type="EC" id="2.6.1.19" evidence="7"/>
<dbReference type="InterPro" id="IPR015424">
    <property type="entry name" value="PyrdxlP-dep_Trfase"/>
</dbReference>
<keyword evidence="5 6" id="KW-0663">Pyridoxal phosphate</keyword>
<evidence type="ECO:0000256" key="1">
    <source>
        <dbReference type="ARBA" id="ARBA00001933"/>
    </source>
</evidence>
<dbReference type="EMBL" id="CAKLDM010000002">
    <property type="protein sequence ID" value="CAH0539674.1"/>
    <property type="molecule type" value="Genomic_DNA"/>
</dbReference>
<accession>A0ABM9A495</accession>
<evidence type="ECO:0000256" key="4">
    <source>
        <dbReference type="ARBA" id="ARBA00022679"/>
    </source>
</evidence>
<dbReference type="PIRSF" id="PIRSF000521">
    <property type="entry name" value="Transaminase_4ab_Lys_Orn"/>
    <property type="match status" value="1"/>
</dbReference>
<evidence type="ECO:0000256" key="5">
    <source>
        <dbReference type="ARBA" id="ARBA00022898"/>
    </source>
</evidence>
<dbReference type="InterPro" id="IPR004632">
    <property type="entry name" value="4NH2But_aminotransferase_bac"/>
</dbReference>
<organism evidence="7 8">
    <name type="scientific">Vibrio marisflavi CECT 7928</name>
    <dbReference type="NCBI Taxonomy" id="634439"/>
    <lineage>
        <taxon>Bacteria</taxon>
        <taxon>Pseudomonadati</taxon>
        <taxon>Pseudomonadota</taxon>
        <taxon>Gammaproteobacteria</taxon>
        <taxon>Vibrionales</taxon>
        <taxon>Vibrionaceae</taxon>
        <taxon>Vibrio</taxon>
    </lineage>
</organism>
<dbReference type="Gene3D" id="3.90.1150.10">
    <property type="entry name" value="Aspartate Aminotransferase, domain 1"/>
    <property type="match status" value="1"/>
</dbReference>
<evidence type="ECO:0000313" key="7">
    <source>
        <dbReference type="EMBL" id="CAH0539674.1"/>
    </source>
</evidence>
<gene>
    <name evidence="7" type="primary">puuE</name>
    <name evidence="7" type="ORF">VMF7928_02351</name>
</gene>
<dbReference type="InterPro" id="IPR005814">
    <property type="entry name" value="Aminotrans_3"/>
</dbReference>
<dbReference type="Proteomes" id="UP000838748">
    <property type="component" value="Unassembled WGS sequence"/>
</dbReference>
<dbReference type="GO" id="GO:0034386">
    <property type="term" value="F:4-aminobutyrate:2-oxoglutarate transaminase activity"/>
    <property type="evidence" value="ECO:0007669"/>
    <property type="project" value="UniProtKB-EC"/>
</dbReference>
<dbReference type="InterPro" id="IPR050103">
    <property type="entry name" value="Class-III_PLP-dep_AT"/>
</dbReference>
<comment type="cofactor">
    <cofactor evidence="1">
        <name>pyridoxal 5'-phosphate</name>
        <dbReference type="ChEBI" id="CHEBI:597326"/>
    </cofactor>
</comment>
<dbReference type="Gene3D" id="3.40.640.10">
    <property type="entry name" value="Type I PLP-dependent aspartate aminotransferase-like (Major domain)"/>
    <property type="match status" value="1"/>
</dbReference>
<dbReference type="PANTHER" id="PTHR11986">
    <property type="entry name" value="AMINOTRANSFERASE CLASS III"/>
    <property type="match status" value="1"/>
</dbReference>
<dbReference type="PROSITE" id="PS00600">
    <property type="entry name" value="AA_TRANSFER_CLASS_3"/>
    <property type="match status" value="1"/>
</dbReference>
<evidence type="ECO:0000256" key="3">
    <source>
        <dbReference type="ARBA" id="ARBA00022576"/>
    </source>
</evidence>
<dbReference type="RefSeq" id="WP_237361648.1">
    <property type="nucleotide sequence ID" value="NZ_CAKLDM010000002.1"/>
</dbReference>
<dbReference type="NCBIfam" id="TIGR00700">
    <property type="entry name" value="GABAtrnsam"/>
    <property type="match status" value="1"/>
</dbReference>
<comment type="similarity">
    <text evidence="2 6">Belongs to the class-III pyridoxal-phosphate-dependent aminotransferase family.</text>
</comment>
<keyword evidence="4 7" id="KW-0808">Transferase</keyword>
<protein>
    <submittedName>
        <fullName evidence="7">4-aminobutyrate aminotransferase PuuE</fullName>
        <ecNumber evidence="7">2.6.1.19</ecNumber>
    </submittedName>
</protein>
<dbReference type="CDD" id="cd00610">
    <property type="entry name" value="OAT_like"/>
    <property type="match status" value="1"/>
</dbReference>
<dbReference type="SUPFAM" id="SSF53383">
    <property type="entry name" value="PLP-dependent transferases"/>
    <property type="match status" value="1"/>
</dbReference>
<keyword evidence="3 7" id="KW-0032">Aminotransferase</keyword>
<evidence type="ECO:0000256" key="2">
    <source>
        <dbReference type="ARBA" id="ARBA00008954"/>
    </source>
</evidence>
<reference evidence="7" key="1">
    <citation type="submission" date="2021-11" db="EMBL/GenBank/DDBJ databases">
        <authorList>
            <person name="Rodrigo-Torres L."/>
            <person name="Arahal R. D."/>
            <person name="Lucena T."/>
        </authorList>
    </citation>
    <scope>NUCLEOTIDE SEQUENCE</scope>
    <source>
        <strain evidence="7">CECT 7928</strain>
    </source>
</reference>
<dbReference type="Pfam" id="PF00202">
    <property type="entry name" value="Aminotran_3"/>
    <property type="match status" value="1"/>
</dbReference>
<evidence type="ECO:0000256" key="6">
    <source>
        <dbReference type="RuleBase" id="RU003560"/>
    </source>
</evidence>
<dbReference type="InterPro" id="IPR015422">
    <property type="entry name" value="PyrdxlP-dep_Trfase_small"/>
</dbReference>
<sequence>MTNNQWHEKRSQVIANGMGAAYPLYVAKAKNAHIWDVEGNKYIDFAAGIAVTNTGHSNQRIIEAVKNQIDQFSHTCAMVTPYPSFVELAEKLTNLAPGESQKKAIFLTTGAEAVENAVKVARAHTKRSGVIAFKGGFHGRTNLTMGLTGKVAPYKAGFGPFPGEIYHAPYPNEFHGVSNEQSLAALEDIFTCDIEPSRVAAIIFEPVQGEGGFYQAPTEWAQRIRAICDKHGIVLIADEIQTGFARTGKMFATEYLDIEPDLMTMAKGIAGGFPISAVVGKSQIMDAANVGGLGGTYAGSPMGCTAALEVLKVIEEQQLCHAALAIEEVASKNLGDLQRKVSSIGDIRALGAMIAIEFTDPNSGAPLQQFTKDVIANAQGSGLILLSCGIKANVIRLLPPLTIEPEVLEEGLDKLSEIILSIEGVNS</sequence>
<keyword evidence="8" id="KW-1185">Reference proteome</keyword>
<dbReference type="InterPro" id="IPR049704">
    <property type="entry name" value="Aminotrans_3_PPA_site"/>
</dbReference>
<dbReference type="InterPro" id="IPR015421">
    <property type="entry name" value="PyrdxlP-dep_Trfase_major"/>
</dbReference>